<dbReference type="InterPro" id="IPR000792">
    <property type="entry name" value="Tscrpt_reg_LuxR_C"/>
</dbReference>
<organism evidence="6 7">
    <name type="scientific">Cnuella takakiae</name>
    <dbReference type="NCBI Taxonomy" id="1302690"/>
    <lineage>
        <taxon>Bacteria</taxon>
        <taxon>Pseudomonadati</taxon>
        <taxon>Bacteroidota</taxon>
        <taxon>Chitinophagia</taxon>
        <taxon>Chitinophagales</taxon>
        <taxon>Chitinophagaceae</taxon>
        <taxon>Cnuella</taxon>
    </lineage>
</organism>
<dbReference type="InterPro" id="IPR058245">
    <property type="entry name" value="NreC/VraR/RcsB-like_REC"/>
</dbReference>
<dbReference type="CDD" id="cd06170">
    <property type="entry name" value="LuxR_C_like"/>
    <property type="match status" value="1"/>
</dbReference>
<dbReference type="Pfam" id="PF00196">
    <property type="entry name" value="GerE"/>
    <property type="match status" value="1"/>
</dbReference>
<evidence type="ECO:0000313" key="7">
    <source>
        <dbReference type="Proteomes" id="UP000184368"/>
    </source>
</evidence>
<reference evidence="6 7" key="1">
    <citation type="submission" date="2016-11" db="EMBL/GenBank/DDBJ databases">
        <authorList>
            <person name="Jaros S."/>
            <person name="Januszkiewicz K."/>
            <person name="Wedrychowicz H."/>
        </authorList>
    </citation>
    <scope>NUCLEOTIDE SEQUENCE [LARGE SCALE GENOMIC DNA]</scope>
    <source>
        <strain evidence="6 7">DSM 26897</strain>
    </source>
</reference>
<dbReference type="PROSITE" id="PS50110">
    <property type="entry name" value="RESPONSE_REGULATORY"/>
    <property type="match status" value="1"/>
</dbReference>
<dbReference type="GO" id="GO:0000160">
    <property type="term" value="P:phosphorelay signal transduction system"/>
    <property type="evidence" value="ECO:0007669"/>
    <property type="project" value="InterPro"/>
</dbReference>
<dbReference type="SUPFAM" id="SSF46894">
    <property type="entry name" value="C-terminal effector domain of the bipartite response regulators"/>
    <property type="match status" value="1"/>
</dbReference>
<dbReference type="Gene3D" id="3.40.50.2300">
    <property type="match status" value="1"/>
</dbReference>
<dbReference type="EMBL" id="FQUO01000002">
    <property type="protein sequence ID" value="SHE65598.1"/>
    <property type="molecule type" value="Genomic_DNA"/>
</dbReference>
<dbReference type="AlphaFoldDB" id="A0A1M4V9T7"/>
<dbReference type="GO" id="GO:0003677">
    <property type="term" value="F:DNA binding"/>
    <property type="evidence" value="ECO:0007669"/>
    <property type="project" value="UniProtKB-KW"/>
</dbReference>
<dbReference type="GO" id="GO:0006355">
    <property type="term" value="P:regulation of DNA-templated transcription"/>
    <property type="evidence" value="ECO:0007669"/>
    <property type="project" value="InterPro"/>
</dbReference>
<dbReference type="SUPFAM" id="SSF52172">
    <property type="entry name" value="CheY-like"/>
    <property type="match status" value="1"/>
</dbReference>
<dbReference type="CDD" id="cd17535">
    <property type="entry name" value="REC_NarL-like"/>
    <property type="match status" value="1"/>
</dbReference>
<dbReference type="InterPro" id="IPR011006">
    <property type="entry name" value="CheY-like_superfamily"/>
</dbReference>
<dbReference type="Pfam" id="PF00072">
    <property type="entry name" value="Response_reg"/>
    <property type="match status" value="1"/>
</dbReference>
<dbReference type="InterPro" id="IPR039420">
    <property type="entry name" value="WalR-like"/>
</dbReference>
<sequence>MGMIRICIVEDNMAYRNALALFIGRVSDFEVVHISDTLEDIENVVRNVNPDVYVLDIDLPVTSGIRGIRLIKDINPEANILMLTVFEDEEKIFQSVKAGALGYLLKKDPPERIIHAIRSIHGGESIMNGQIARKILNYFTKQVPAKPSFEDYNLTKRETEILMLLIDGLTYKEIAARCFISLDTVFSHIKKIYAKLKVNSRSEIAARFR</sequence>
<evidence type="ECO:0000256" key="2">
    <source>
        <dbReference type="ARBA" id="ARBA00023125"/>
    </source>
</evidence>
<evidence type="ECO:0000259" key="4">
    <source>
        <dbReference type="PROSITE" id="PS50043"/>
    </source>
</evidence>
<keyword evidence="2" id="KW-0238">DNA-binding</keyword>
<dbReference type="PROSITE" id="PS50043">
    <property type="entry name" value="HTH_LUXR_2"/>
    <property type="match status" value="1"/>
</dbReference>
<feature type="domain" description="HTH luxR-type" evidence="4">
    <location>
        <begin position="147"/>
        <end position="209"/>
    </location>
</feature>
<keyword evidence="7" id="KW-1185">Reference proteome</keyword>
<dbReference type="InterPro" id="IPR016032">
    <property type="entry name" value="Sig_transdc_resp-reg_C-effctor"/>
</dbReference>
<accession>A0A1M4V9T7</accession>
<dbReference type="SMART" id="SM00421">
    <property type="entry name" value="HTH_LUXR"/>
    <property type="match status" value="1"/>
</dbReference>
<dbReference type="STRING" id="1302690.BUE76_12785"/>
<evidence type="ECO:0000259" key="5">
    <source>
        <dbReference type="PROSITE" id="PS50110"/>
    </source>
</evidence>
<evidence type="ECO:0000256" key="3">
    <source>
        <dbReference type="PROSITE-ProRule" id="PRU00169"/>
    </source>
</evidence>
<proteinExistence type="predicted"/>
<dbReference type="Proteomes" id="UP000184368">
    <property type="component" value="Unassembled WGS sequence"/>
</dbReference>
<gene>
    <name evidence="6" type="ORF">SAMN05444008_102185</name>
</gene>
<protein>
    <submittedName>
        <fullName evidence="6">Two component transcriptional regulator, LuxR family</fullName>
    </submittedName>
</protein>
<dbReference type="PANTHER" id="PTHR43214">
    <property type="entry name" value="TWO-COMPONENT RESPONSE REGULATOR"/>
    <property type="match status" value="1"/>
</dbReference>
<dbReference type="PRINTS" id="PR00038">
    <property type="entry name" value="HTHLUXR"/>
</dbReference>
<keyword evidence="1 3" id="KW-0597">Phosphoprotein</keyword>
<evidence type="ECO:0000313" key="6">
    <source>
        <dbReference type="EMBL" id="SHE65598.1"/>
    </source>
</evidence>
<feature type="domain" description="Response regulatory" evidence="5">
    <location>
        <begin position="5"/>
        <end position="121"/>
    </location>
</feature>
<evidence type="ECO:0000256" key="1">
    <source>
        <dbReference type="ARBA" id="ARBA00022553"/>
    </source>
</evidence>
<dbReference type="SMART" id="SM00448">
    <property type="entry name" value="REC"/>
    <property type="match status" value="1"/>
</dbReference>
<dbReference type="PANTHER" id="PTHR43214:SF43">
    <property type="entry name" value="TWO-COMPONENT RESPONSE REGULATOR"/>
    <property type="match status" value="1"/>
</dbReference>
<dbReference type="InterPro" id="IPR001789">
    <property type="entry name" value="Sig_transdc_resp-reg_receiver"/>
</dbReference>
<name>A0A1M4V9T7_9BACT</name>
<feature type="modified residue" description="4-aspartylphosphate" evidence="3">
    <location>
        <position position="56"/>
    </location>
</feature>